<comment type="caution">
    <text evidence="1">The sequence shown here is derived from an EMBL/GenBank/DDBJ whole genome shotgun (WGS) entry which is preliminary data.</text>
</comment>
<reference evidence="1" key="1">
    <citation type="journal article" date="2014" name="Front. Microbiol.">
        <title>High frequency of phylogenetically diverse reductive dehalogenase-homologous genes in deep subseafloor sedimentary metagenomes.</title>
        <authorList>
            <person name="Kawai M."/>
            <person name="Futagami T."/>
            <person name="Toyoda A."/>
            <person name="Takaki Y."/>
            <person name="Nishi S."/>
            <person name="Hori S."/>
            <person name="Arai W."/>
            <person name="Tsubouchi T."/>
            <person name="Morono Y."/>
            <person name="Uchiyama I."/>
            <person name="Ito T."/>
            <person name="Fujiyama A."/>
            <person name="Inagaki F."/>
            <person name="Takami H."/>
        </authorList>
    </citation>
    <scope>NUCLEOTIDE SEQUENCE</scope>
    <source>
        <strain evidence="1">Expedition CK06-06</strain>
    </source>
</reference>
<protein>
    <submittedName>
        <fullName evidence="1">Uncharacterized protein</fullName>
    </submittedName>
</protein>
<proteinExistence type="predicted"/>
<accession>X1IVD2</accession>
<organism evidence="1">
    <name type="scientific">marine sediment metagenome</name>
    <dbReference type="NCBI Taxonomy" id="412755"/>
    <lineage>
        <taxon>unclassified sequences</taxon>
        <taxon>metagenomes</taxon>
        <taxon>ecological metagenomes</taxon>
    </lineage>
</organism>
<dbReference type="AlphaFoldDB" id="X1IVD2"/>
<feature type="non-terminal residue" evidence="1">
    <location>
        <position position="55"/>
    </location>
</feature>
<name>X1IVD2_9ZZZZ</name>
<evidence type="ECO:0000313" key="1">
    <source>
        <dbReference type="EMBL" id="GAH73235.1"/>
    </source>
</evidence>
<gene>
    <name evidence="1" type="ORF">S03H2_41845</name>
</gene>
<dbReference type="EMBL" id="BARU01026018">
    <property type="protein sequence ID" value="GAH73235.1"/>
    <property type="molecule type" value="Genomic_DNA"/>
</dbReference>
<sequence>MLPRLQYRILILGSWKDAQVENCLFKQEEIEEARKREDFKEGQVSYGIDVSLKGT</sequence>